<evidence type="ECO:0000313" key="3">
    <source>
        <dbReference type="Proteomes" id="UP000824469"/>
    </source>
</evidence>
<dbReference type="Pfam" id="PF03140">
    <property type="entry name" value="DUF247"/>
    <property type="match status" value="1"/>
</dbReference>
<dbReference type="InterPro" id="IPR004158">
    <property type="entry name" value="DUF247_pln"/>
</dbReference>
<feature type="non-terminal residue" evidence="2">
    <location>
        <position position="167"/>
    </location>
</feature>
<name>A0AA38L9C2_TAXCH</name>
<keyword evidence="3" id="KW-1185">Reference proteome</keyword>
<dbReference type="AlphaFoldDB" id="A0AA38L9C2"/>
<dbReference type="EMBL" id="JAHRHJ020000006">
    <property type="protein sequence ID" value="KAH9312950.1"/>
    <property type="molecule type" value="Genomic_DNA"/>
</dbReference>
<sequence>MLIKETREGVNGNGSRGRSRSRVSKAMLSTYSPQILSLGPYHHQLLKDESVGPYHHRLTHLSQMESYKTKFNREASDSYPNLIQALFTKIIESNMIDKLEEFYDLNVGANRNVVNIGWMMCLDALFLNHFLKTGFNLDGDNATITTEEESINIGRANKMTIILVIVS</sequence>
<gene>
    <name evidence="2" type="ORF">KI387_027985</name>
</gene>
<evidence type="ECO:0000313" key="2">
    <source>
        <dbReference type="EMBL" id="KAH9312950.1"/>
    </source>
</evidence>
<organism evidence="2 3">
    <name type="scientific">Taxus chinensis</name>
    <name type="common">Chinese yew</name>
    <name type="synonym">Taxus wallichiana var. chinensis</name>
    <dbReference type="NCBI Taxonomy" id="29808"/>
    <lineage>
        <taxon>Eukaryota</taxon>
        <taxon>Viridiplantae</taxon>
        <taxon>Streptophyta</taxon>
        <taxon>Embryophyta</taxon>
        <taxon>Tracheophyta</taxon>
        <taxon>Spermatophyta</taxon>
        <taxon>Pinopsida</taxon>
        <taxon>Pinidae</taxon>
        <taxon>Conifers II</taxon>
        <taxon>Cupressales</taxon>
        <taxon>Taxaceae</taxon>
        <taxon>Taxus</taxon>
    </lineage>
</organism>
<proteinExistence type="predicted"/>
<accession>A0AA38L9C2</accession>
<evidence type="ECO:0000256" key="1">
    <source>
        <dbReference type="SAM" id="MobiDB-lite"/>
    </source>
</evidence>
<comment type="caution">
    <text evidence="2">The sequence shown here is derived from an EMBL/GenBank/DDBJ whole genome shotgun (WGS) entry which is preliminary data.</text>
</comment>
<protein>
    <submittedName>
        <fullName evidence="2">Uncharacterized protein</fullName>
    </submittedName>
</protein>
<feature type="region of interest" description="Disordered" evidence="1">
    <location>
        <begin position="1"/>
        <end position="23"/>
    </location>
</feature>
<dbReference type="Proteomes" id="UP000824469">
    <property type="component" value="Unassembled WGS sequence"/>
</dbReference>
<reference evidence="2 3" key="1">
    <citation type="journal article" date="2021" name="Nat. Plants">
        <title>The Taxus genome provides insights into paclitaxel biosynthesis.</title>
        <authorList>
            <person name="Xiong X."/>
            <person name="Gou J."/>
            <person name="Liao Q."/>
            <person name="Li Y."/>
            <person name="Zhou Q."/>
            <person name="Bi G."/>
            <person name="Li C."/>
            <person name="Du R."/>
            <person name="Wang X."/>
            <person name="Sun T."/>
            <person name="Guo L."/>
            <person name="Liang H."/>
            <person name="Lu P."/>
            <person name="Wu Y."/>
            <person name="Zhang Z."/>
            <person name="Ro D.K."/>
            <person name="Shang Y."/>
            <person name="Huang S."/>
            <person name="Yan J."/>
        </authorList>
    </citation>
    <scope>NUCLEOTIDE SEQUENCE [LARGE SCALE GENOMIC DNA]</scope>
    <source>
        <strain evidence="2">Ta-2019</strain>
    </source>
</reference>